<comment type="subunit">
    <text evidence="4 5">Homodimer.</text>
</comment>
<dbReference type="Proteomes" id="UP001432180">
    <property type="component" value="Chromosome"/>
</dbReference>
<organism evidence="7 8">
    <name type="scientific">Thiorhodovibrio winogradskyi</name>
    <dbReference type="NCBI Taxonomy" id="77007"/>
    <lineage>
        <taxon>Bacteria</taxon>
        <taxon>Pseudomonadati</taxon>
        <taxon>Pseudomonadota</taxon>
        <taxon>Gammaproteobacteria</taxon>
        <taxon>Chromatiales</taxon>
        <taxon>Chromatiaceae</taxon>
        <taxon>Thiorhodovibrio</taxon>
    </lineage>
</organism>
<dbReference type="Pfam" id="PF02222">
    <property type="entry name" value="ATP-grasp"/>
    <property type="match status" value="1"/>
</dbReference>
<dbReference type="Gene3D" id="3.40.50.20">
    <property type="match status" value="1"/>
</dbReference>
<keyword evidence="4 5" id="KW-0436">Ligase</keyword>
<evidence type="ECO:0000313" key="7">
    <source>
        <dbReference type="EMBL" id="WPL16797.1"/>
    </source>
</evidence>
<dbReference type="InterPro" id="IPR040686">
    <property type="entry name" value="PurK_C"/>
</dbReference>
<dbReference type="EMBL" id="CP121472">
    <property type="protein sequence ID" value="WPL16797.1"/>
    <property type="molecule type" value="Genomic_DNA"/>
</dbReference>
<dbReference type="InterPro" id="IPR003135">
    <property type="entry name" value="ATP-grasp_carboxylate-amine"/>
</dbReference>
<comment type="pathway">
    <text evidence="4 5">Purine metabolism; IMP biosynthesis via de novo pathway; 5-amino-1-(5-phospho-D-ribosyl)imidazole-4-carboxylate from 5-amino-1-(5-phospho-D-ribosyl)imidazole (N5-CAIR route): step 1/2.</text>
</comment>
<dbReference type="NCBIfam" id="TIGR01161">
    <property type="entry name" value="purK"/>
    <property type="match status" value="1"/>
</dbReference>
<dbReference type="Gene3D" id="3.30.1490.20">
    <property type="entry name" value="ATP-grasp fold, A domain"/>
    <property type="match status" value="1"/>
</dbReference>
<dbReference type="NCBIfam" id="NF004679">
    <property type="entry name" value="PRK06019.1-5"/>
    <property type="match status" value="1"/>
</dbReference>
<accession>A0ABZ0S9P0</accession>
<evidence type="ECO:0000313" key="8">
    <source>
        <dbReference type="Proteomes" id="UP001432180"/>
    </source>
</evidence>
<sequence>MRGAMDQDIFRYPVARIGIIGGGQLGRMLVKAAKQIGCTCTVLDPTPNSPAGQVSGHQIVANYQDAAALRELAESCDLTTFDLEDINSDILTELSREGRPIFPHPRLLAVVQDKLRQKEVLAAAGIPVADFLAMPEPDAALCAEFGYPLVQKARRGGYDGRGVAVLRGPGEFDGHLPLPSLIERFVPTIKELAVMVARGRDGDCRCYPVVEMRVRPEQNILDWLLAPARIDPGIAASAQQLAVRTVQALDGVGIFGIELFLAASGDLLVNEVAPRTHNSGHYTIEACMTDQFEQHLRAIAGLPLGATDLLCPAAMVNLLGAPGHHGRPVIRGLRAALAIPGVSVHIYGKAATRPYRKMGHVTVLDTDLEQALRKAKRVRELIEITGEDHP</sequence>
<name>A0ABZ0S9P0_9GAMM</name>
<dbReference type="GO" id="GO:0034028">
    <property type="term" value="F:5-(carboxyamino)imidazole ribonucleotide synthase activity"/>
    <property type="evidence" value="ECO:0007669"/>
    <property type="project" value="UniProtKB-EC"/>
</dbReference>
<comment type="function">
    <text evidence="4">Catalyzes the ATP-dependent conversion of 5-aminoimidazole ribonucleotide (AIR) and HCO(3)(-) to N5-carboxyaminoimidazole ribonucleotide (N5-CAIR).</text>
</comment>
<feature type="binding site" evidence="4">
    <location>
        <position position="114"/>
    </location>
    <ligand>
        <name>ATP</name>
        <dbReference type="ChEBI" id="CHEBI:30616"/>
    </ligand>
</feature>
<dbReference type="InterPro" id="IPR013815">
    <property type="entry name" value="ATP_grasp_subdomain_1"/>
</dbReference>
<keyword evidence="3 4" id="KW-0067">ATP-binding</keyword>
<feature type="binding site" evidence="4">
    <location>
        <position position="191"/>
    </location>
    <ligand>
        <name>ATP</name>
        <dbReference type="ChEBI" id="CHEBI:30616"/>
    </ligand>
</feature>
<feature type="domain" description="ATP-grasp" evidence="6">
    <location>
        <begin position="118"/>
        <end position="300"/>
    </location>
</feature>
<keyword evidence="8" id="KW-1185">Reference proteome</keyword>
<dbReference type="InterPro" id="IPR054350">
    <property type="entry name" value="PurT/PurK_preATP-grasp"/>
</dbReference>
<dbReference type="PANTHER" id="PTHR11609">
    <property type="entry name" value="PURINE BIOSYNTHESIS PROTEIN 6/7, PUR6/7"/>
    <property type="match status" value="1"/>
</dbReference>
<dbReference type="InterPro" id="IPR016185">
    <property type="entry name" value="PreATP-grasp_dom_sf"/>
</dbReference>
<dbReference type="InterPro" id="IPR005875">
    <property type="entry name" value="PurK"/>
</dbReference>
<dbReference type="SUPFAM" id="SSF52440">
    <property type="entry name" value="PreATP-grasp domain"/>
    <property type="match status" value="1"/>
</dbReference>
<dbReference type="EC" id="6.3.4.18" evidence="4 5"/>
<dbReference type="Pfam" id="PF22660">
    <property type="entry name" value="RS_preATP-grasp-like"/>
    <property type="match status" value="1"/>
</dbReference>
<feature type="binding site" evidence="4">
    <location>
        <position position="152"/>
    </location>
    <ligand>
        <name>ATP</name>
        <dbReference type="ChEBI" id="CHEBI:30616"/>
    </ligand>
</feature>
<dbReference type="HAMAP" id="MF_01928">
    <property type="entry name" value="PurK"/>
    <property type="match status" value="1"/>
</dbReference>
<evidence type="ECO:0000256" key="5">
    <source>
        <dbReference type="RuleBase" id="RU361200"/>
    </source>
</evidence>
<evidence type="ECO:0000259" key="6">
    <source>
        <dbReference type="PROSITE" id="PS50975"/>
    </source>
</evidence>
<keyword evidence="1 4" id="KW-0547">Nucleotide-binding</keyword>
<proteinExistence type="inferred from homology"/>
<dbReference type="SUPFAM" id="SSF56059">
    <property type="entry name" value="Glutathione synthetase ATP-binding domain-like"/>
    <property type="match status" value="1"/>
</dbReference>
<comment type="similarity">
    <text evidence="4 5">Belongs to the PurK/PurT family.</text>
</comment>
<evidence type="ECO:0000256" key="1">
    <source>
        <dbReference type="ARBA" id="ARBA00022741"/>
    </source>
</evidence>
<feature type="binding site" evidence="4">
    <location>
        <begin position="183"/>
        <end position="186"/>
    </location>
    <ligand>
        <name>ATP</name>
        <dbReference type="ChEBI" id="CHEBI:30616"/>
    </ligand>
</feature>
<keyword evidence="2 4" id="KW-0658">Purine biosynthesis</keyword>
<dbReference type="InterPro" id="IPR011054">
    <property type="entry name" value="Rudment_hybrid_motif"/>
</dbReference>
<dbReference type="PANTHER" id="PTHR11609:SF5">
    <property type="entry name" value="PHOSPHORIBOSYLAMINOIMIDAZOLE CARBOXYLASE"/>
    <property type="match status" value="1"/>
</dbReference>
<evidence type="ECO:0000256" key="4">
    <source>
        <dbReference type="HAMAP-Rule" id="MF_01928"/>
    </source>
</evidence>
<dbReference type="InterPro" id="IPR011761">
    <property type="entry name" value="ATP-grasp"/>
</dbReference>
<dbReference type="PROSITE" id="PS50975">
    <property type="entry name" value="ATP_GRASP"/>
    <property type="match status" value="1"/>
</dbReference>
<reference evidence="7 8" key="1">
    <citation type="journal article" date="2023" name="Microorganisms">
        <title>Thiorhodovibrio frisius and Trv. litoralis spp. nov., Two Novel Members from a Clade of Fastidious Purple Sulfur Bacteria That Exhibit Unique Red-Shifted Light-Harvesting Capabilities.</title>
        <authorList>
            <person name="Methner A."/>
            <person name="Kuzyk S.B."/>
            <person name="Petersen J."/>
            <person name="Bauer S."/>
            <person name="Brinkmann H."/>
            <person name="Sichau K."/>
            <person name="Wanner G."/>
            <person name="Wolf J."/>
            <person name="Neumann-Schaal M."/>
            <person name="Henke P."/>
            <person name="Tank M."/>
            <person name="Sproer C."/>
            <person name="Bunk B."/>
            <person name="Overmann J."/>
        </authorList>
    </citation>
    <scope>NUCLEOTIDE SEQUENCE [LARGE SCALE GENOMIC DNA]</scope>
    <source>
        <strain evidence="7 8">DSM 6702</strain>
    </source>
</reference>
<comment type="catalytic activity">
    <reaction evidence="4 5">
        <text>5-amino-1-(5-phospho-beta-D-ribosyl)imidazole + hydrogencarbonate + ATP = 5-carboxyamino-1-(5-phospho-D-ribosyl)imidazole + ADP + phosphate + 2 H(+)</text>
        <dbReference type="Rhea" id="RHEA:19317"/>
        <dbReference type="ChEBI" id="CHEBI:15378"/>
        <dbReference type="ChEBI" id="CHEBI:17544"/>
        <dbReference type="ChEBI" id="CHEBI:30616"/>
        <dbReference type="ChEBI" id="CHEBI:43474"/>
        <dbReference type="ChEBI" id="CHEBI:58730"/>
        <dbReference type="ChEBI" id="CHEBI:137981"/>
        <dbReference type="ChEBI" id="CHEBI:456216"/>
        <dbReference type="EC" id="6.3.4.18"/>
    </reaction>
</comment>
<evidence type="ECO:0000256" key="2">
    <source>
        <dbReference type="ARBA" id="ARBA00022755"/>
    </source>
</evidence>
<protein>
    <recommendedName>
        <fullName evidence="4 5">N5-carboxyaminoimidazole ribonucleotide synthase</fullName>
        <shortName evidence="4 5">N5-CAIR synthase</shortName>
        <ecNumber evidence="4 5">6.3.4.18</ecNumber>
    </recommendedName>
    <alternativeName>
        <fullName evidence="4 5">5-(carboxyamino)imidazole ribonucleotide synthetase</fullName>
    </alternativeName>
</protein>
<dbReference type="Pfam" id="PF17769">
    <property type="entry name" value="PurK_C"/>
    <property type="match status" value="1"/>
</dbReference>
<evidence type="ECO:0000256" key="3">
    <source>
        <dbReference type="ARBA" id="ARBA00022840"/>
    </source>
</evidence>
<dbReference type="Gene3D" id="3.30.470.20">
    <property type="entry name" value="ATP-grasp fold, B domain"/>
    <property type="match status" value="1"/>
</dbReference>
<gene>
    <name evidence="4 5 7" type="primary">purK</name>
    <name evidence="7" type="ORF">Thiowin_01771</name>
</gene>
<comment type="function">
    <text evidence="5">Catalyzes the ATP-dependent conversion of 5-aminoimidazole ribonucleotide (AIR) and HCO(3)- to N5-carboxyaminoimidazole ribonucleotide (N5-CAIR).</text>
</comment>
<dbReference type="SUPFAM" id="SSF51246">
    <property type="entry name" value="Rudiment single hybrid motif"/>
    <property type="match status" value="1"/>
</dbReference>
<feature type="binding site" evidence="4">
    <location>
        <begin position="270"/>
        <end position="271"/>
    </location>
    <ligand>
        <name>ATP</name>
        <dbReference type="ChEBI" id="CHEBI:30616"/>
    </ligand>
</feature>
<comment type="caution">
    <text evidence="4">Lacks conserved residue(s) required for the propagation of feature annotation.</text>
</comment>